<accession>A0AA85IWU9</accession>
<dbReference type="FunFam" id="1.10.10.440:FF:000003">
    <property type="entry name" value="Pre-mRNA processing factor 40 homolog A"/>
    <property type="match status" value="1"/>
</dbReference>
<dbReference type="Gene3D" id="1.10.10.440">
    <property type="entry name" value="FF domain"/>
    <property type="match status" value="5"/>
</dbReference>
<dbReference type="SMART" id="SM00441">
    <property type="entry name" value="FF"/>
    <property type="match status" value="5"/>
</dbReference>
<name>A0AA85IWU9_TRIRE</name>
<dbReference type="AlphaFoldDB" id="A0AA85IWU9"/>
<feature type="compositionally biased region" description="Acidic residues" evidence="3">
    <location>
        <begin position="730"/>
        <end position="751"/>
    </location>
</feature>
<dbReference type="WBParaSite" id="TREG1_108550.1">
    <property type="protein sequence ID" value="TREG1_108550.1"/>
    <property type="gene ID" value="TREG1_108550"/>
</dbReference>
<evidence type="ECO:0000256" key="2">
    <source>
        <dbReference type="SAM" id="Coils"/>
    </source>
</evidence>
<keyword evidence="6" id="KW-1185">Reference proteome</keyword>
<feature type="domain" description="FF" evidence="5">
    <location>
        <begin position="227"/>
        <end position="281"/>
    </location>
</feature>
<dbReference type="PROSITE" id="PS51676">
    <property type="entry name" value="FF"/>
    <property type="match status" value="4"/>
</dbReference>
<dbReference type="GO" id="GO:0071004">
    <property type="term" value="C:U2-type prespliceosome"/>
    <property type="evidence" value="ECO:0007669"/>
    <property type="project" value="TreeGrafter"/>
</dbReference>
<feature type="compositionally biased region" description="Pro residues" evidence="3">
    <location>
        <begin position="131"/>
        <end position="142"/>
    </location>
</feature>
<dbReference type="InterPro" id="IPR036020">
    <property type="entry name" value="WW_dom_sf"/>
</dbReference>
<feature type="compositionally biased region" description="Polar residues" evidence="3">
    <location>
        <begin position="672"/>
        <end position="681"/>
    </location>
</feature>
<dbReference type="Proteomes" id="UP000050795">
    <property type="component" value="Unassembled WGS sequence"/>
</dbReference>
<proteinExistence type="predicted"/>
<feature type="compositionally biased region" description="Low complexity" evidence="3">
    <location>
        <begin position="752"/>
        <end position="761"/>
    </location>
</feature>
<dbReference type="PANTHER" id="PTHR11864:SF0">
    <property type="entry name" value="PRP40 PRE-MRNA PROCESSING FACTOR 40 HOMOLOG A (YEAST)"/>
    <property type="match status" value="1"/>
</dbReference>
<feature type="domain" description="FF" evidence="5">
    <location>
        <begin position="293"/>
        <end position="348"/>
    </location>
</feature>
<evidence type="ECO:0008006" key="8">
    <source>
        <dbReference type="Google" id="ProtNLM"/>
    </source>
</evidence>
<feature type="compositionally biased region" description="Basic residues" evidence="3">
    <location>
        <begin position="698"/>
        <end position="724"/>
    </location>
</feature>
<evidence type="ECO:0000313" key="6">
    <source>
        <dbReference type="Proteomes" id="UP000050795"/>
    </source>
</evidence>
<sequence length="818" mass="94803">MAGFPHPFVTPHLGYPGYAHPNFVPNPVTSVSQLSAVQINAGWVEHYSHDGRKYYFNPYTHQTTWEKPQELKTQREKILFNSPWKEFKSENGKPYYYNEITKQSVWVKPQELIDAENQAAACTPTSNNSIPEPPNGIPPVTPCTPATPKEDANKPPEPSEIERAMKATLASIEASDAATASIPIPLPPEKLDESEEESDEEKPVNTSQSATTVPSSTQPAVPEYKTRAEMAEGLRRLFRDCNVPGASTWEQALKLISGDPRYAVLKTFNEKKQIFNVYKTQRLKEEREEQRIRIKRAKEDLEKYLLKCNKLHSTMSYRRVDQLLSDTKEWTDVPDRDRREIFEDVMQEIGKREREEAKILRKRNIRVFNEILSEMLDLTYRTTWSEAQQMLLDNTRFTEDVELQNLDKEDALICFEEHICMLEQEYEEEKDRERRKQKREQRKNREAFIVLLEELRERKLLTSISLWKDLYQIINKDDRFHKMLAQRGSTPLDLFKFYVESLKARFPAEKKIIKEILKYSSTPFDTSVSFEDFCSMITADERSKGIDDGNLRLAYDSLLEKAQSRERERQRDDARRMRKLEQNFCEMLSASNFIQPTTSWEEVREKLGDHPAFKGMSLESEKIRLFKEYIMSIDNSFNEDNHRSRKDKHRHEESASTNQNIEKDVDQKKKQTVSPSPAPSNDSRAQKSDDDDDDKRASQKRKHRKSKKSKHHRKSKHHKHRKGNDKRQDDELEEGEAADDDDEEDDGEEEAGSAANPEAIAAGGGGGDSSNGKRQRRHRHGGGGGQRPSRTSDPEDGEELDSTSDGEVYDHDTKRKRR</sequence>
<dbReference type="Gene3D" id="2.20.70.10">
    <property type="match status" value="2"/>
</dbReference>
<dbReference type="InterPro" id="IPR001202">
    <property type="entry name" value="WW_dom"/>
</dbReference>
<feature type="region of interest" description="Disordered" evidence="3">
    <location>
        <begin position="118"/>
        <end position="160"/>
    </location>
</feature>
<dbReference type="InterPro" id="IPR036517">
    <property type="entry name" value="FF_domain_sf"/>
</dbReference>
<dbReference type="Pfam" id="PF01846">
    <property type="entry name" value="FF"/>
    <property type="match status" value="3"/>
</dbReference>
<feature type="region of interest" description="Disordered" evidence="3">
    <location>
        <begin position="638"/>
        <end position="818"/>
    </location>
</feature>
<feature type="domain" description="FF" evidence="5">
    <location>
        <begin position="441"/>
        <end position="501"/>
    </location>
</feature>
<dbReference type="InterPro" id="IPR039726">
    <property type="entry name" value="Prp40-like"/>
</dbReference>
<dbReference type="CDD" id="cd00201">
    <property type="entry name" value="WW"/>
    <property type="match status" value="2"/>
</dbReference>
<feature type="domain" description="WW" evidence="4">
    <location>
        <begin position="78"/>
        <end position="111"/>
    </location>
</feature>
<evidence type="ECO:0000256" key="1">
    <source>
        <dbReference type="ARBA" id="ARBA00022737"/>
    </source>
</evidence>
<feature type="coiled-coil region" evidence="2">
    <location>
        <begin position="280"/>
        <end position="314"/>
    </location>
</feature>
<feature type="domain" description="FF" evidence="5">
    <location>
        <begin position="576"/>
        <end position="632"/>
    </location>
</feature>
<feature type="region of interest" description="Disordered" evidence="3">
    <location>
        <begin position="174"/>
        <end position="223"/>
    </location>
</feature>
<dbReference type="GO" id="GO:0045292">
    <property type="term" value="P:mRNA cis splicing, via spliceosome"/>
    <property type="evidence" value="ECO:0007669"/>
    <property type="project" value="InterPro"/>
</dbReference>
<dbReference type="Pfam" id="PF25432">
    <property type="entry name" value="FF_PRPF40A"/>
    <property type="match status" value="1"/>
</dbReference>
<dbReference type="PROSITE" id="PS50020">
    <property type="entry name" value="WW_DOMAIN_2"/>
    <property type="match status" value="2"/>
</dbReference>
<dbReference type="GO" id="GO:0005685">
    <property type="term" value="C:U1 snRNP"/>
    <property type="evidence" value="ECO:0007669"/>
    <property type="project" value="TreeGrafter"/>
</dbReference>
<evidence type="ECO:0000259" key="4">
    <source>
        <dbReference type="PROSITE" id="PS50020"/>
    </source>
</evidence>
<dbReference type="InterPro" id="IPR002713">
    <property type="entry name" value="FF_domain"/>
</dbReference>
<dbReference type="PANTHER" id="PTHR11864">
    <property type="entry name" value="PRE-MRNA-PROCESSING PROTEIN PRP40"/>
    <property type="match status" value="1"/>
</dbReference>
<protein>
    <recommendedName>
        <fullName evidence="8">WW domain-containing protein</fullName>
    </recommendedName>
</protein>
<organism evidence="6 7">
    <name type="scientific">Trichobilharzia regenti</name>
    <name type="common">Nasal bird schistosome</name>
    <dbReference type="NCBI Taxonomy" id="157069"/>
    <lineage>
        <taxon>Eukaryota</taxon>
        <taxon>Metazoa</taxon>
        <taxon>Spiralia</taxon>
        <taxon>Lophotrochozoa</taxon>
        <taxon>Platyhelminthes</taxon>
        <taxon>Trematoda</taxon>
        <taxon>Digenea</taxon>
        <taxon>Strigeidida</taxon>
        <taxon>Schistosomatoidea</taxon>
        <taxon>Schistosomatidae</taxon>
        <taxon>Trichobilharzia</taxon>
    </lineage>
</organism>
<evidence type="ECO:0000313" key="7">
    <source>
        <dbReference type="WBParaSite" id="TREG1_108550.1"/>
    </source>
</evidence>
<reference evidence="6" key="1">
    <citation type="submission" date="2022-06" db="EMBL/GenBank/DDBJ databases">
        <authorList>
            <person name="Berger JAMES D."/>
            <person name="Berger JAMES D."/>
        </authorList>
    </citation>
    <scope>NUCLEOTIDE SEQUENCE [LARGE SCALE GENOMIC DNA]</scope>
</reference>
<dbReference type="SUPFAM" id="SSF81698">
    <property type="entry name" value="FF domain"/>
    <property type="match status" value="5"/>
</dbReference>
<dbReference type="GO" id="GO:0003723">
    <property type="term" value="F:RNA binding"/>
    <property type="evidence" value="ECO:0007669"/>
    <property type="project" value="TreeGrafter"/>
</dbReference>
<dbReference type="PROSITE" id="PS01159">
    <property type="entry name" value="WW_DOMAIN_1"/>
    <property type="match status" value="1"/>
</dbReference>
<dbReference type="Pfam" id="PF00397">
    <property type="entry name" value="WW"/>
    <property type="match status" value="2"/>
</dbReference>
<feature type="coiled-coil region" evidence="2">
    <location>
        <begin position="423"/>
        <end position="458"/>
    </location>
</feature>
<feature type="compositionally biased region" description="Basic and acidic residues" evidence="3">
    <location>
        <begin position="808"/>
        <end position="818"/>
    </location>
</feature>
<evidence type="ECO:0000256" key="3">
    <source>
        <dbReference type="SAM" id="MobiDB-lite"/>
    </source>
</evidence>
<feature type="compositionally biased region" description="Acidic residues" evidence="3">
    <location>
        <begin position="794"/>
        <end position="804"/>
    </location>
</feature>
<dbReference type="SMART" id="SM00456">
    <property type="entry name" value="WW"/>
    <property type="match status" value="2"/>
</dbReference>
<dbReference type="FunFam" id="1.10.10.440:FF:000002">
    <property type="entry name" value="pre-mRNA-processing factor 40 homolog A isoform X1"/>
    <property type="match status" value="1"/>
</dbReference>
<keyword evidence="2" id="KW-0175">Coiled coil</keyword>
<reference evidence="7" key="2">
    <citation type="submission" date="2023-11" db="UniProtKB">
        <authorList>
            <consortium name="WormBaseParasite"/>
        </authorList>
    </citation>
    <scope>IDENTIFICATION</scope>
</reference>
<evidence type="ECO:0000259" key="5">
    <source>
        <dbReference type="PROSITE" id="PS51676"/>
    </source>
</evidence>
<dbReference type="SUPFAM" id="SSF51045">
    <property type="entry name" value="WW domain"/>
    <property type="match status" value="2"/>
</dbReference>
<keyword evidence="1" id="KW-0677">Repeat</keyword>
<feature type="domain" description="WW" evidence="4">
    <location>
        <begin position="37"/>
        <end position="70"/>
    </location>
</feature>
<feature type="compositionally biased region" description="Polar residues" evidence="3">
    <location>
        <begin position="204"/>
        <end position="219"/>
    </location>
</feature>